<dbReference type="GO" id="GO:0003723">
    <property type="term" value="F:RNA binding"/>
    <property type="evidence" value="ECO:0007669"/>
    <property type="project" value="InterPro"/>
</dbReference>
<dbReference type="SMART" id="SM01012">
    <property type="entry name" value="ANTAR"/>
    <property type="match status" value="1"/>
</dbReference>
<keyword evidence="4" id="KW-0804">Transcription</keyword>
<dbReference type="InterPro" id="IPR029016">
    <property type="entry name" value="GAF-like_dom_sf"/>
</dbReference>
<comment type="caution">
    <text evidence="6">The sequence shown here is derived from an EMBL/GenBank/DDBJ whole genome shotgun (WGS) entry which is preliminary data.</text>
</comment>
<dbReference type="InterPro" id="IPR036388">
    <property type="entry name" value="WH-like_DNA-bd_sf"/>
</dbReference>
<keyword evidence="1" id="KW-0808">Transferase</keyword>
<protein>
    <submittedName>
        <fullName evidence="6">GAF and ANTAR domain-containing protein</fullName>
    </submittedName>
</protein>
<keyword evidence="3" id="KW-0805">Transcription regulation</keyword>
<dbReference type="Pfam" id="PF03861">
    <property type="entry name" value="ANTAR"/>
    <property type="match status" value="1"/>
</dbReference>
<dbReference type="InterPro" id="IPR012074">
    <property type="entry name" value="GAF_ANTAR"/>
</dbReference>
<dbReference type="InterPro" id="IPR003018">
    <property type="entry name" value="GAF"/>
</dbReference>
<dbReference type="EMBL" id="JAAGOA010000002">
    <property type="protein sequence ID" value="NED99343.1"/>
    <property type="molecule type" value="Genomic_DNA"/>
</dbReference>
<dbReference type="SUPFAM" id="SSF55781">
    <property type="entry name" value="GAF domain-like"/>
    <property type="match status" value="1"/>
</dbReference>
<evidence type="ECO:0000259" key="5">
    <source>
        <dbReference type="PROSITE" id="PS50921"/>
    </source>
</evidence>
<sequence>MGTGPQTVEFYGTAEVTVSSDEALALAELAKNLADVPVLDRTVERVVRCATELTAAEDGSVVLVRGAQRLEPLGASDEAAEQADAWQDRLHEGPCVSAAREHRSFLVRDVMQDDRWPRWGPIAADLGVRGAVSTCLSTRRRTVGMLNLYTSYPDRLDDADAARAQAVADHAAVAIDNMREESDLRRAMETRNVIGQAQGLLMERYELDARRAFEVLRRYSQDTNVKLRDVAEQLVETRKLPDDL</sequence>
<gene>
    <name evidence="6" type="ORF">G1H10_04105</name>
</gene>
<dbReference type="GO" id="GO:0016301">
    <property type="term" value="F:kinase activity"/>
    <property type="evidence" value="ECO:0007669"/>
    <property type="project" value="UniProtKB-KW"/>
</dbReference>
<evidence type="ECO:0000256" key="2">
    <source>
        <dbReference type="ARBA" id="ARBA00022777"/>
    </source>
</evidence>
<evidence type="ECO:0000256" key="3">
    <source>
        <dbReference type="ARBA" id="ARBA00023015"/>
    </source>
</evidence>
<evidence type="ECO:0000256" key="4">
    <source>
        <dbReference type="ARBA" id="ARBA00023163"/>
    </source>
</evidence>
<dbReference type="AlphaFoldDB" id="A0A6L9S3V3"/>
<keyword evidence="2" id="KW-0418">Kinase</keyword>
<dbReference type="Gene3D" id="3.30.450.40">
    <property type="match status" value="1"/>
</dbReference>
<keyword evidence="7" id="KW-1185">Reference proteome</keyword>
<evidence type="ECO:0000313" key="6">
    <source>
        <dbReference type="EMBL" id="NED99343.1"/>
    </source>
</evidence>
<dbReference type="SMART" id="SM00065">
    <property type="entry name" value="GAF"/>
    <property type="match status" value="1"/>
</dbReference>
<proteinExistence type="predicted"/>
<dbReference type="InterPro" id="IPR011006">
    <property type="entry name" value="CheY-like_superfamily"/>
</dbReference>
<name>A0A6L9S3V3_9ACTN</name>
<evidence type="ECO:0000256" key="1">
    <source>
        <dbReference type="ARBA" id="ARBA00022679"/>
    </source>
</evidence>
<reference evidence="6 7" key="1">
    <citation type="submission" date="2020-02" db="EMBL/GenBank/DDBJ databases">
        <authorList>
            <person name="Li X.-J."/>
            <person name="Han X.-M."/>
        </authorList>
    </citation>
    <scope>NUCLEOTIDE SEQUENCE [LARGE SCALE GENOMIC DNA]</scope>
    <source>
        <strain evidence="6 7">CCTCC AB 2017055</strain>
    </source>
</reference>
<organism evidence="6 7">
    <name type="scientific">Phytoactinopolyspora halotolerans</name>
    <dbReference type="NCBI Taxonomy" id="1981512"/>
    <lineage>
        <taxon>Bacteria</taxon>
        <taxon>Bacillati</taxon>
        <taxon>Actinomycetota</taxon>
        <taxon>Actinomycetes</taxon>
        <taxon>Jiangellales</taxon>
        <taxon>Jiangellaceae</taxon>
        <taxon>Phytoactinopolyspora</taxon>
    </lineage>
</organism>
<dbReference type="PROSITE" id="PS50921">
    <property type="entry name" value="ANTAR"/>
    <property type="match status" value="1"/>
</dbReference>
<dbReference type="PIRSF" id="PIRSF036625">
    <property type="entry name" value="GAF_ANTAR"/>
    <property type="match status" value="1"/>
</dbReference>
<dbReference type="RefSeq" id="WP_163733003.1">
    <property type="nucleotide sequence ID" value="NZ_JAAGOA010000002.1"/>
</dbReference>
<dbReference type="Proteomes" id="UP000475214">
    <property type="component" value="Unassembled WGS sequence"/>
</dbReference>
<dbReference type="SUPFAM" id="SSF52172">
    <property type="entry name" value="CheY-like"/>
    <property type="match status" value="1"/>
</dbReference>
<accession>A0A6L9S3V3</accession>
<dbReference type="InterPro" id="IPR005561">
    <property type="entry name" value="ANTAR"/>
</dbReference>
<evidence type="ECO:0000313" key="7">
    <source>
        <dbReference type="Proteomes" id="UP000475214"/>
    </source>
</evidence>
<feature type="domain" description="ANTAR" evidence="5">
    <location>
        <begin position="174"/>
        <end position="235"/>
    </location>
</feature>
<dbReference type="Gene3D" id="1.10.10.10">
    <property type="entry name" value="Winged helix-like DNA-binding domain superfamily/Winged helix DNA-binding domain"/>
    <property type="match status" value="1"/>
</dbReference>
<dbReference type="Pfam" id="PF13185">
    <property type="entry name" value="GAF_2"/>
    <property type="match status" value="1"/>
</dbReference>